<dbReference type="Proteomes" id="UP001237642">
    <property type="component" value="Unassembled WGS sequence"/>
</dbReference>
<evidence type="ECO:0000256" key="2">
    <source>
        <dbReference type="ARBA" id="ARBA00004167"/>
    </source>
</evidence>
<reference evidence="18" key="2">
    <citation type="submission" date="2023-05" db="EMBL/GenBank/DDBJ databases">
        <authorList>
            <person name="Schelkunov M.I."/>
        </authorList>
    </citation>
    <scope>NUCLEOTIDE SEQUENCE</scope>
    <source>
        <strain evidence="18">Hsosn_3</strain>
        <tissue evidence="18">Leaf</tissue>
    </source>
</reference>
<comment type="subcellular location">
    <subcellularLocation>
        <location evidence="2">Membrane</location>
        <topology evidence="2">Single-pass membrane protein</topology>
    </subcellularLocation>
</comment>
<evidence type="ECO:0000256" key="8">
    <source>
        <dbReference type="ARBA" id="ARBA00022771"/>
    </source>
</evidence>
<gene>
    <name evidence="18" type="ORF">POM88_043684</name>
</gene>
<evidence type="ECO:0000256" key="5">
    <source>
        <dbReference type="ARBA" id="ARBA00022679"/>
    </source>
</evidence>
<organism evidence="18 19">
    <name type="scientific">Heracleum sosnowskyi</name>
    <dbReference type="NCBI Taxonomy" id="360622"/>
    <lineage>
        <taxon>Eukaryota</taxon>
        <taxon>Viridiplantae</taxon>
        <taxon>Streptophyta</taxon>
        <taxon>Embryophyta</taxon>
        <taxon>Tracheophyta</taxon>
        <taxon>Spermatophyta</taxon>
        <taxon>Magnoliopsida</taxon>
        <taxon>eudicotyledons</taxon>
        <taxon>Gunneridae</taxon>
        <taxon>Pentapetalae</taxon>
        <taxon>asterids</taxon>
        <taxon>campanulids</taxon>
        <taxon>Apiales</taxon>
        <taxon>Apiaceae</taxon>
        <taxon>Apioideae</taxon>
        <taxon>apioid superclade</taxon>
        <taxon>Tordylieae</taxon>
        <taxon>Tordyliinae</taxon>
        <taxon>Heracleum</taxon>
    </lineage>
</organism>
<dbReference type="GO" id="GO:0016567">
    <property type="term" value="P:protein ubiquitination"/>
    <property type="evidence" value="ECO:0007669"/>
    <property type="project" value="InterPro"/>
</dbReference>
<dbReference type="Pfam" id="PF13639">
    <property type="entry name" value="zf-RING_2"/>
    <property type="match status" value="1"/>
</dbReference>
<dbReference type="PROSITE" id="PS50089">
    <property type="entry name" value="ZF_RING_2"/>
    <property type="match status" value="1"/>
</dbReference>
<sequence length="375" mass="42044">MAFSHRKLFKDPFFVPATQLCQPYCDAIINPKGVCPPNCFNICNLSCKISLPEFDDFLLSPPPPPLPQESLSHHQLVISTRFLIFLVTLVTFFAIFLCFVLYKCYKACRNRARARARSRILRRETRAQTEDTHLDFLDEDHGFVLDHPIWYIRTIGLQPSVISAITICKYKKGEGLVEGTECSVCLSEFQENETLRLLPKCNHAFHLPCIDTWLGSHTNCPLCRAGIVSNVAVLPVQEQRIDESNVLEDAQVGGLGDIGSESERGELEFRECSRVEGESRVESERKGNMGNLDQLEVNEVIQPTRRSVSMDISSVKSGGEMGFVIKSVVDANQGKLVGSSSSEKSEEKEPSSMQRSFSYSGKVMLSRHNNSQSRS</sequence>
<evidence type="ECO:0000256" key="16">
    <source>
        <dbReference type="SAM" id="Phobius"/>
    </source>
</evidence>
<name>A0AAD8H1G4_9APIA</name>
<evidence type="ECO:0000256" key="1">
    <source>
        <dbReference type="ARBA" id="ARBA00000900"/>
    </source>
</evidence>
<protein>
    <recommendedName>
        <fullName evidence="4">RING-type E3 ubiquitin transferase</fullName>
        <ecNumber evidence="4">2.3.2.27</ecNumber>
    </recommendedName>
</protein>
<keyword evidence="6 16" id="KW-0812">Transmembrane</keyword>
<feature type="region of interest" description="Disordered" evidence="15">
    <location>
        <begin position="334"/>
        <end position="375"/>
    </location>
</feature>
<accession>A0AAD8H1G4</accession>
<keyword evidence="11 16" id="KW-1133">Transmembrane helix</keyword>
<evidence type="ECO:0000256" key="10">
    <source>
        <dbReference type="ARBA" id="ARBA00022833"/>
    </source>
</evidence>
<comment type="similarity">
    <text evidence="13">Belongs to the RING-type zinc finger family. ATL subfamily.</text>
</comment>
<dbReference type="EMBL" id="JAUIZM010000010">
    <property type="protein sequence ID" value="KAK1359210.1"/>
    <property type="molecule type" value="Genomic_DNA"/>
</dbReference>
<keyword evidence="5 18" id="KW-0808">Transferase</keyword>
<evidence type="ECO:0000256" key="4">
    <source>
        <dbReference type="ARBA" id="ARBA00012483"/>
    </source>
</evidence>
<dbReference type="EC" id="2.3.2.27" evidence="4"/>
<dbReference type="SMART" id="SM00184">
    <property type="entry name" value="RING"/>
    <property type="match status" value="1"/>
</dbReference>
<dbReference type="PANTHER" id="PTHR46913:SF19">
    <property type="entry name" value="RING-TYPE E3 UBIQUITIN TRANSFERASE"/>
    <property type="match status" value="1"/>
</dbReference>
<dbReference type="Gene3D" id="3.30.40.10">
    <property type="entry name" value="Zinc/RING finger domain, C3HC4 (zinc finger)"/>
    <property type="match status" value="1"/>
</dbReference>
<keyword evidence="10" id="KW-0862">Zinc</keyword>
<dbReference type="CDD" id="cd16461">
    <property type="entry name" value="RING-H2_EL5-like"/>
    <property type="match status" value="1"/>
</dbReference>
<dbReference type="FunFam" id="3.30.40.10:FF:000233">
    <property type="entry name" value="RING-H2 finger protein ATL54"/>
    <property type="match status" value="1"/>
</dbReference>
<reference evidence="18" key="1">
    <citation type="submission" date="2023-02" db="EMBL/GenBank/DDBJ databases">
        <title>Genome of toxic invasive species Heracleum sosnowskyi carries increased number of genes despite the absence of recent whole-genome duplications.</title>
        <authorList>
            <person name="Schelkunov M."/>
            <person name="Shtratnikova V."/>
            <person name="Makarenko M."/>
            <person name="Klepikova A."/>
            <person name="Omelchenko D."/>
            <person name="Novikova G."/>
            <person name="Obukhova E."/>
            <person name="Bogdanov V."/>
            <person name="Penin A."/>
            <person name="Logacheva M."/>
        </authorList>
    </citation>
    <scope>NUCLEOTIDE SEQUENCE</scope>
    <source>
        <strain evidence="18">Hsosn_3</strain>
        <tissue evidence="18">Leaf</tissue>
    </source>
</reference>
<evidence type="ECO:0000259" key="17">
    <source>
        <dbReference type="PROSITE" id="PS50089"/>
    </source>
</evidence>
<keyword evidence="12 16" id="KW-0472">Membrane</keyword>
<dbReference type="SUPFAM" id="SSF57850">
    <property type="entry name" value="RING/U-box"/>
    <property type="match status" value="1"/>
</dbReference>
<dbReference type="InterPro" id="IPR044600">
    <property type="entry name" value="ATL1/ATL16-like"/>
</dbReference>
<dbReference type="GO" id="GO:0008270">
    <property type="term" value="F:zinc ion binding"/>
    <property type="evidence" value="ECO:0007669"/>
    <property type="project" value="UniProtKB-KW"/>
</dbReference>
<proteinExistence type="inferred from homology"/>
<comment type="pathway">
    <text evidence="3">Protein modification; protein ubiquitination.</text>
</comment>
<evidence type="ECO:0000256" key="13">
    <source>
        <dbReference type="ARBA" id="ARBA00024209"/>
    </source>
</evidence>
<keyword evidence="9" id="KW-0833">Ubl conjugation pathway</keyword>
<feature type="transmembrane region" description="Helical" evidence="16">
    <location>
        <begin position="82"/>
        <end position="102"/>
    </location>
</feature>
<evidence type="ECO:0000256" key="6">
    <source>
        <dbReference type="ARBA" id="ARBA00022692"/>
    </source>
</evidence>
<dbReference type="GO" id="GO:0061630">
    <property type="term" value="F:ubiquitin protein ligase activity"/>
    <property type="evidence" value="ECO:0007669"/>
    <property type="project" value="UniProtKB-EC"/>
</dbReference>
<evidence type="ECO:0000313" key="18">
    <source>
        <dbReference type="EMBL" id="KAK1359210.1"/>
    </source>
</evidence>
<dbReference type="AlphaFoldDB" id="A0AAD8H1G4"/>
<evidence type="ECO:0000256" key="7">
    <source>
        <dbReference type="ARBA" id="ARBA00022723"/>
    </source>
</evidence>
<keyword evidence="8 14" id="KW-0863">Zinc-finger</keyword>
<comment type="catalytic activity">
    <reaction evidence="1">
        <text>S-ubiquitinyl-[E2 ubiquitin-conjugating enzyme]-L-cysteine + [acceptor protein]-L-lysine = [E2 ubiquitin-conjugating enzyme]-L-cysteine + N(6)-ubiquitinyl-[acceptor protein]-L-lysine.</text>
        <dbReference type="EC" id="2.3.2.27"/>
    </reaction>
</comment>
<keyword evidence="7" id="KW-0479">Metal-binding</keyword>
<dbReference type="PANTHER" id="PTHR46913">
    <property type="entry name" value="RING-H2 FINGER PROTEIN ATL16"/>
    <property type="match status" value="1"/>
</dbReference>
<evidence type="ECO:0000256" key="12">
    <source>
        <dbReference type="ARBA" id="ARBA00023136"/>
    </source>
</evidence>
<dbReference type="GO" id="GO:0016020">
    <property type="term" value="C:membrane"/>
    <property type="evidence" value="ECO:0007669"/>
    <property type="project" value="UniProtKB-SubCell"/>
</dbReference>
<evidence type="ECO:0000256" key="11">
    <source>
        <dbReference type="ARBA" id="ARBA00022989"/>
    </source>
</evidence>
<evidence type="ECO:0000313" key="19">
    <source>
        <dbReference type="Proteomes" id="UP001237642"/>
    </source>
</evidence>
<evidence type="ECO:0000256" key="9">
    <source>
        <dbReference type="ARBA" id="ARBA00022786"/>
    </source>
</evidence>
<evidence type="ECO:0000256" key="14">
    <source>
        <dbReference type="PROSITE-ProRule" id="PRU00175"/>
    </source>
</evidence>
<keyword evidence="19" id="KW-1185">Reference proteome</keyword>
<comment type="caution">
    <text evidence="18">The sequence shown here is derived from an EMBL/GenBank/DDBJ whole genome shotgun (WGS) entry which is preliminary data.</text>
</comment>
<evidence type="ECO:0000256" key="3">
    <source>
        <dbReference type="ARBA" id="ARBA00004906"/>
    </source>
</evidence>
<feature type="domain" description="RING-type" evidence="17">
    <location>
        <begin position="182"/>
        <end position="224"/>
    </location>
</feature>
<evidence type="ECO:0000256" key="15">
    <source>
        <dbReference type="SAM" id="MobiDB-lite"/>
    </source>
</evidence>
<dbReference type="InterPro" id="IPR001841">
    <property type="entry name" value="Znf_RING"/>
</dbReference>
<dbReference type="InterPro" id="IPR013083">
    <property type="entry name" value="Znf_RING/FYVE/PHD"/>
</dbReference>